<dbReference type="InterPro" id="IPR012910">
    <property type="entry name" value="Plug_dom"/>
</dbReference>
<dbReference type="RefSeq" id="WP_188956814.1">
    <property type="nucleotide sequence ID" value="NZ_BMIB01000004.1"/>
</dbReference>
<dbReference type="PROSITE" id="PS52016">
    <property type="entry name" value="TONB_DEPENDENT_REC_3"/>
    <property type="match status" value="1"/>
</dbReference>
<reference evidence="3" key="2">
    <citation type="submission" date="2020-09" db="EMBL/GenBank/DDBJ databases">
        <authorList>
            <person name="Sun Q."/>
            <person name="Zhou Y."/>
        </authorList>
    </citation>
    <scope>NUCLEOTIDE SEQUENCE</scope>
    <source>
        <strain evidence="3">CGMCC 1.15290</strain>
    </source>
</reference>
<dbReference type="Proteomes" id="UP000627292">
    <property type="component" value="Unassembled WGS sequence"/>
</dbReference>
<comment type="caution">
    <text evidence="3">The sequence shown here is derived from an EMBL/GenBank/DDBJ whole genome shotgun (WGS) entry which is preliminary data.</text>
</comment>
<dbReference type="InterPro" id="IPR008969">
    <property type="entry name" value="CarboxyPept-like_regulatory"/>
</dbReference>
<dbReference type="InterPro" id="IPR023996">
    <property type="entry name" value="TonB-dep_OMP_SusC/RagA"/>
</dbReference>
<dbReference type="FunFam" id="2.170.130.10:FF:000003">
    <property type="entry name" value="SusC/RagA family TonB-linked outer membrane protein"/>
    <property type="match status" value="1"/>
</dbReference>
<accession>A0A917N031</accession>
<dbReference type="SUPFAM" id="SSF56935">
    <property type="entry name" value="Porins"/>
    <property type="match status" value="1"/>
</dbReference>
<keyword evidence="1" id="KW-0813">Transport</keyword>
<dbReference type="InterPro" id="IPR037066">
    <property type="entry name" value="Plug_dom_sf"/>
</dbReference>
<dbReference type="InterPro" id="IPR039426">
    <property type="entry name" value="TonB-dep_rcpt-like"/>
</dbReference>
<keyword evidence="1" id="KW-1134">Transmembrane beta strand</keyword>
<dbReference type="EMBL" id="BMIB01000004">
    <property type="protein sequence ID" value="GGH78358.1"/>
    <property type="molecule type" value="Genomic_DNA"/>
</dbReference>
<proteinExistence type="inferred from homology"/>
<organism evidence="3 4">
    <name type="scientific">Filimonas zeae</name>
    <dbReference type="NCBI Taxonomy" id="1737353"/>
    <lineage>
        <taxon>Bacteria</taxon>
        <taxon>Pseudomonadati</taxon>
        <taxon>Bacteroidota</taxon>
        <taxon>Chitinophagia</taxon>
        <taxon>Chitinophagales</taxon>
        <taxon>Chitinophagaceae</taxon>
        <taxon>Filimonas</taxon>
    </lineage>
</organism>
<dbReference type="SUPFAM" id="SSF49464">
    <property type="entry name" value="Carboxypeptidase regulatory domain-like"/>
    <property type="match status" value="1"/>
</dbReference>
<name>A0A917N031_9BACT</name>
<dbReference type="Gene3D" id="2.170.130.10">
    <property type="entry name" value="TonB-dependent receptor, plug domain"/>
    <property type="match status" value="1"/>
</dbReference>
<comment type="similarity">
    <text evidence="1">Belongs to the TonB-dependent receptor family.</text>
</comment>
<keyword evidence="1" id="KW-0812">Transmembrane</keyword>
<dbReference type="NCBIfam" id="TIGR04057">
    <property type="entry name" value="SusC_RagA_signa"/>
    <property type="match status" value="1"/>
</dbReference>
<comment type="subcellular location">
    <subcellularLocation>
        <location evidence="1">Cell outer membrane</location>
        <topology evidence="1">Multi-pass membrane protein</topology>
    </subcellularLocation>
</comment>
<keyword evidence="1" id="KW-0472">Membrane</keyword>
<sequence length="1066" mass="118596">MSHSFLTNVWRGLLVCILTTGLAITQLYAQDNRILVTGTVRSDTSVLESAIVRARSNARITTRTDEKGFYALRVLPTDTLVFSFIGYQQIEVAVEKRPVVDVVMKAEDNGLNDVAVVGYGTQRKVSMVSSITSVNPKELKGPTGNLTTMLAGRISGLIAYQRSGEPGADNASFFIRGLGTFGSGKVDPLILIDGVESSATDMARLQPDDISSFSVLKDATAAAVYGARGANGVVLVLTKSGASGKTRFNFRAENSMSTNTRNFKFSDNITYMTLANEAVLTRTPEQILPYSQNKIDHTRAGDNPLLYPNNNWINLLIKDRTMNQRFNLNVSGGAPNAQYYVSGTYNIDNGMLKDNKLNNFSNNIKLRNYAIRSNVNLKFTKTTEAIIRLYGQFDDYSGPVGGYDGNGNRINGGQLVFARAIWSNPVMFPAIYPSSYHPIAKHPLFGNALVPGTNTLYMNPYALSLSGFQQYNTSTMLAQLELKQDLSAVTPGLNVRTMAYTNRYSYFDLSRQYNPFYYSPSTIDGKSVERIIALNDGSASSVGLVGTEYLNYYEGRKLLNTTFYVEAAANYSHLFDKHAVSGMVIGIMRSYQTANAGNLQASLPARNSGVSGRFTYGYDNRYLAEFNFGYNGSERFASSSRFGFFPSWGVGWNVNNESFFEPLTDVVSKFKLRATYGLVGNDQIGNTGDRFFYMSNVNMNDGGYGAQFGQDYAYYRPGVSIYRYANDKITWELSRQINIGTDISLFRSINIIIDAYKQYRSNILMSRSYVPTTMGLAANVSANIGKVESQGIDVSVDYNKELGNKWWIQSRGNFTYATNKIKVYDEPIWGNELSYLYRAGHSTSKTFGFLAERLFNDDVEADNSPRQSFSSVQRVMGGDIKYHDMDGDGQITNNDRVPMGYPTNPEIVYGFGFSVGHGALDFSAFFQGAARTSFFINPENISPFVVNGGAQNGLLEVIARDHWSEDNRNSYALWPRLSNFFVSNNNQTSSWWLRNGKFLRLKTMEIGYNVPQHLLRKWGIGATRIYANGSNLYTFSNFKLWDVEMGGNGLGYPLQRVFNIGLNLSL</sequence>
<dbReference type="NCBIfam" id="TIGR04056">
    <property type="entry name" value="OMP_RagA_SusC"/>
    <property type="match status" value="1"/>
</dbReference>
<evidence type="ECO:0000256" key="1">
    <source>
        <dbReference type="PROSITE-ProRule" id="PRU01360"/>
    </source>
</evidence>
<keyword evidence="1" id="KW-0998">Cell outer membrane</keyword>
<dbReference type="GO" id="GO:0009279">
    <property type="term" value="C:cell outer membrane"/>
    <property type="evidence" value="ECO:0007669"/>
    <property type="project" value="UniProtKB-SubCell"/>
</dbReference>
<dbReference type="AlphaFoldDB" id="A0A917N031"/>
<feature type="domain" description="TonB-dependent receptor plug" evidence="2">
    <location>
        <begin position="126"/>
        <end position="233"/>
    </location>
</feature>
<dbReference type="InterPro" id="IPR023997">
    <property type="entry name" value="TonB-dep_OMP_SusC/RagA_CS"/>
</dbReference>
<keyword evidence="4" id="KW-1185">Reference proteome</keyword>
<dbReference type="Pfam" id="PF07715">
    <property type="entry name" value="Plug"/>
    <property type="match status" value="1"/>
</dbReference>
<protein>
    <submittedName>
        <fullName evidence="3">SusC/RagA family TonB-linked outer membrane protein</fullName>
    </submittedName>
</protein>
<gene>
    <name evidence="3" type="ORF">GCM10011379_46130</name>
</gene>
<evidence type="ECO:0000259" key="2">
    <source>
        <dbReference type="Pfam" id="PF07715"/>
    </source>
</evidence>
<reference evidence="3" key="1">
    <citation type="journal article" date="2014" name="Int. J. Syst. Evol. Microbiol.">
        <title>Complete genome sequence of Corynebacterium casei LMG S-19264T (=DSM 44701T), isolated from a smear-ripened cheese.</title>
        <authorList>
            <consortium name="US DOE Joint Genome Institute (JGI-PGF)"/>
            <person name="Walter F."/>
            <person name="Albersmeier A."/>
            <person name="Kalinowski J."/>
            <person name="Ruckert C."/>
        </authorList>
    </citation>
    <scope>NUCLEOTIDE SEQUENCE</scope>
    <source>
        <strain evidence="3">CGMCC 1.15290</strain>
    </source>
</reference>
<evidence type="ECO:0000313" key="3">
    <source>
        <dbReference type="EMBL" id="GGH78358.1"/>
    </source>
</evidence>
<evidence type="ECO:0000313" key="4">
    <source>
        <dbReference type="Proteomes" id="UP000627292"/>
    </source>
</evidence>